<keyword evidence="6" id="KW-0479">Metal-binding</keyword>
<gene>
    <name evidence="14" type="ORF">GF339_00385</name>
</gene>
<evidence type="ECO:0000313" key="15">
    <source>
        <dbReference type="Proteomes" id="UP000649604"/>
    </source>
</evidence>
<evidence type="ECO:0000256" key="7">
    <source>
        <dbReference type="ARBA" id="ARBA00022898"/>
    </source>
</evidence>
<protein>
    <recommendedName>
        <fullName evidence="10">Thiamine pyrimidine synthase</fullName>
    </recommendedName>
</protein>
<evidence type="ECO:0000256" key="4">
    <source>
        <dbReference type="ARBA" id="ARBA00011738"/>
    </source>
</evidence>
<dbReference type="InterPro" id="IPR027939">
    <property type="entry name" value="NMT1/THI5"/>
</dbReference>
<accession>A0A9D5JSW7</accession>
<dbReference type="AlphaFoldDB" id="A0A9D5JSW7"/>
<feature type="signal peptide" evidence="12">
    <location>
        <begin position="1"/>
        <end position="19"/>
    </location>
</feature>
<sequence length="323" mass="36041">MKKFILYWSIMLVFGMVGAQGHADAETPVTLKLTWFHGSQFLGFYVAQEQGYYADEGLEVTIEPRRKDDQYIMELVANGQYEFSVGGAIGPSQADGVPVIAIAAIYQFGPDTLFAKADSGIVTPADLAGRRIINKSPGWQRMLEALLQRENLTMDDITPVEGGWDMTPFFTGDVEVWAGFLNDEVIRARQQGLELVTLPLYEYGITTVAQTVATSRALLESTPDLAVRFLRGSLRGWQWAIEHPTQAVDIMLRRFPEMEAEREFHLAAFDASIPLILPPGTRLGSIDCEAWRQHHVLADVESAEELCTTKILEAVWESLQEGQ</sequence>
<evidence type="ECO:0000256" key="6">
    <source>
        <dbReference type="ARBA" id="ARBA00022723"/>
    </source>
</evidence>
<organism evidence="14 15">
    <name type="scientific">candidate division KSB3 bacterium</name>
    <dbReference type="NCBI Taxonomy" id="2044937"/>
    <lineage>
        <taxon>Bacteria</taxon>
        <taxon>candidate division KSB3</taxon>
    </lineage>
</organism>
<comment type="subunit">
    <text evidence="4">Homodimer.</text>
</comment>
<dbReference type="Proteomes" id="UP000649604">
    <property type="component" value="Unassembled WGS sequence"/>
</dbReference>
<comment type="pathway">
    <text evidence="2">Cofactor biosynthesis; thiamine diphosphate biosynthesis.</text>
</comment>
<evidence type="ECO:0000313" key="14">
    <source>
        <dbReference type="EMBL" id="MBD3323006.1"/>
    </source>
</evidence>
<evidence type="ECO:0000256" key="11">
    <source>
        <dbReference type="ARBA" id="ARBA00048179"/>
    </source>
</evidence>
<evidence type="ECO:0000256" key="10">
    <source>
        <dbReference type="ARBA" id="ARBA00033171"/>
    </source>
</evidence>
<keyword evidence="9" id="KW-0408">Iron</keyword>
<evidence type="ECO:0000256" key="1">
    <source>
        <dbReference type="ARBA" id="ARBA00003469"/>
    </source>
</evidence>
<evidence type="ECO:0000256" key="12">
    <source>
        <dbReference type="SAM" id="SignalP"/>
    </source>
</evidence>
<comment type="similarity">
    <text evidence="3">Belongs to the NMT1/THI5 family.</text>
</comment>
<evidence type="ECO:0000256" key="8">
    <source>
        <dbReference type="ARBA" id="ARBA00022977"/>
    </source>
</evidence>
<dbReference type="GO" id="GO:0009228">
    <property type="term" value="P:thiamine biosynthetic process"/>
    <property type="evidence" value="ECO:0007669"/>
    <property type="project" value="UniProtKB-KW"/>
</dbReference>
<evidence type="ECO:0000256" key="5">
    <source>
        <dbReference type="ARBA" id="ARBA00022679"/>
    </source>
</evidence>
<keyword evidence="5" id="KW-0808">Transferase</keyword>
<evidence type="ECO:0000256" key="9">
    <source>
        <dbReference type="ARBA" id="ARBA00023004"/>
    </source>
</evidence>
<evidence type="ECO:0000256" key="3">
    <source>
        <dbReference type="ARBA" id="ARBA00009406"/>
    </source>
</evidence>
<keyword evidence="12" id="KW-0732">Signal</keyword>
<name>A0A9D5JSW7_9BACT</name>
<feature type="chain" id="PRO_5039195510" description="Thiamine pyrimidine synthase" evidence="12">
    <location>
        <begin position="20"/>
        <end position="323"/>
    </location>
</feature>
<dbReference type="PANTHER" id="PTHR31528">
    <property type="entry name" value="4-AMINO-5-HYDROXYMETHYL-2-METHYLPYRIMIDINE PHOSPHATE SYNTHASE THI11-RELATED"/>
    <property type="match status" value="1"/>
</dbReference>
<comment type="caution">
    <text evidence="14">The sequence shown here is derived from an EMBL/GenBank/DDBJ whole genome shotgun (WGS) entry which is preliminary data.</text>
</comment>
<reference evidence="14" key="1">
    <citation type="submission" date="2019-11" db="EMBL/GenBank/DDBJ databases">
        <title>Microbial mats filling the niche in hypersaline microbial mats.</title>
        <authorList>
            <person name="Wong H.L."/>
            <person name="Macleod F.I."/>
            <person name="White R.A. III"/>
            <person name="Burns B.P."/>
        </authorList>
    </citation>
    <scope>NUCLEOTIDE SEQUENCE</scope>
    <source>
        <strain evidence="14">Rbin_158</strain>
    </source>
</reference>
<comment type="catalytic activity">
    <reaction evidence="11">
        <text>N(6)-(pyridoxal phosphate)-L-lysyl-[4-amino-5-hydroxymethyl-2-methylpyrimidine phosphate synthase] + L-histidyl-[4-amino-5-hydroxymethyl-2-methylpyrimidine phosphate synthase] + 2 Fe(3+) + 4 H2O = L-lysyl-[4-amino-5-hydroxymethyl-2-methylpyrimidine phosphate synthase] + (2S)-2-amino-5-hydroxy-4-oxopentanoyl-[4-amino-5-hydroxymethyl-2-methylpyrimidine phosphate synthase] + 4-amino-2-methyl-5-(phosphooxymethyl)pyrimidine + 3-oxopropanoate + 2 Fe(2+) + 2 H(+)</text>
        <dbReference type="Rhea" id="RHEA:65756"/>
        <dbReference type="Rhea" id="RHEA-COMP:16892"/>
        <dbReference type="Rhea" id="RHEA-COMP:16893"/>
        <dbReference type="Rhea" id="RHEA-COMP:16894"/>
        <dbReference type="Rhea" id="RHEA-COMP:16895"/>
        <dbReference type="ChEBI" id="CHEBI:15377"/>
        <dbReference type="ChEBI" id="CHEBI:15378"/>
        <dbReference type="ChEBI" id="CHEBI:29033"/>
        <dbReference type="ChEBI" id="CHEBI:29034"/>
        <dbReference type="ChEBI" id="CHEBI:29969"/>
        <dbReference type="ChEBI" id="CHEBI:29979"/>
        <dbReference type="ChEBI" id="CHEBI:33190"/>
        <dbReference type="ChEBI" id="CHEBI:58354"/>
        <dbReference type="ChEBI" id="CHEBI:143915"/>
        <dbReference type="ChEBI" id="CHEBI:157692"/>
    </reaction>
    <physiologicalReaction direction="left-to-right" evidence="11">
        <dbReference type="Rhea" id="RHEA:65757"/>
    </physiologicalReaction>
</comment>
<keyword evidence="8" id="KW-0784">Thiamine biosynthesis</keyword>
<evidence type="ECO:0000256" key="2">
    <source>
        <dbReference type="ARBA" id="ARBA00004948"/>
    </source>
</evidence>
<dbReference type="GO" id="GO:0046872">
    <property type="term" value="F:metal ion binding"/>
    <property type="evidence" value="ECO:0007669"/>
    <property type="project" value="UniProtKB-KW"/>
</dbReference>
<comment type="function">
    <text evidence="1">Responsible for the formation of the pyrimidine heterocycle in the thiamine biosynthesis pathway. Catalyzes the formation of hydroxymethylpyrimidine phosphate (HMP-P) from histidine and pyridoxal phosphate (PLP). The protein uses PLP and the active site histidine to form HMP-P, generating an inactive enzyme. The enzyme can only undergo a single turnover, which suggests it is a suicide enzyme.</text>
</comment>
<feature type="domain" description="SsuA/THI5-like" evidence="13">
    <location>
        <begin position="40"/>
        <end position="247"/>
    </location>
</feature>
<dbReference type="InterPro" id="IPR015168">
    <property type="entry name" value="SsuA/THI5"/>
</dbReference>
<dbReference type="EMBL" id="WJJP01000010">
    <property type="protein sequence ID" value="MBD3323006.1"/>
    <property type="molecule type" value="Genomic_DNA"/>
</dbReference>
<proteinExistence type="inferred from homology"/>
<dbReference type="PANTHER" id="PTHR31528:SF1">
    <property type="entry name" value="4-AMINO-5-HYDROXYMETHYL-2-METHYLPYRIMIDINE PHOSPHATE SYNTHASE THI11-RELATED"/>
    <property type="match status" value="1"/>
</dbReference>
<dbReference type="GO" id="GO:0016740">
    <property type="term" value="F:transferase activity"/>
    <property type="evidence" value="ECO:0007669"/>
    <property type="project" value="UniProtKB-KW"/>
</dbReference>
<dbReference type="Pfam" id="PF09084">
    <property type="entry name" value="NMT1"/>
    <property type="match status" value="1"/>
</dbReference>
<evidence type="ECO:0000259" key="13">
    <source>
        <dbReference type="Pfam" id="PF09084"/>
    </source>
</evidence>
<dbReference type="SUPFAM" id="SSF53850">
    <property type="entry name" value="Periplasmic binding protein-like II"/>
    <property type="match status" value="1"/>
</dbReference>
<dbReference type="Gene3D" id="3.40.190.10">
    <property type="entry name" value="Periplasmic binding protein-like II"/>
    <property type="match status" value="2"/>
</dbReference>
<keyword evidence="7" id="KW-0663">Pyridoxal phosphate</keyword>